<name>A0ABR8DY31_9NOSO</name>
<gene>
    <name evidence="1" type="ORF">H6G97_34640</name>
</gene>
<keyword evidence="2" id="KW-1185">Reference proteome</keyword>
<dbReference type="Proteomes" id="UP000623440">
    <property type="component" value="Unassembled WGS sequence"/>
</dbReference>
<sequence length="46" mass="5197">MEKLTDDKLAFDDARLIAAEILSGEKADDPLYIPAIERVCPLFFLE</sequence>
<reference evidence="1 2" key="1">
    <citation type="journal article" date="2020" name="ISME J.">
        <title>Comparative genomics reveals insights into cyanobacterial evolution and habitat adaptation.</title>
        <authorList>
            <person name="Chen M.Y."/>
            <person name="Teng W.K."/>
            <person name="Zhao L."/>
            <person name="Hu C.X."/>
            <person name="Zhou Y.K."/>
            <person name="Han B.P."/>
            <person name="Song L.R."/>
            <person name="Shu W.S."/>
        </authorList>
    </citation>
    <scope>NUCLEOTIDE SEQUENCE [LARGE SCALE GENOMIC DNA]</scope>
    <source>
        <strain evidence="1 2">FACHB-838</strain>
    </source>
</reference>
<protein>
    <submittedName>
        <fullName evidence="1">Uncharacterized protein</fullName>
    </submittedName>
</protein>
<proteinExistence type="predicted"/>
<organism evidence="1 2">
    <name type="scientific">Nostoc flagelliforme FACHB-838</name>
    <dbReference type="NCBI Taxonomy" id="2692904"/>
    <lineage>
        <taxon>Bacteria</taxon>
        <taxon>Bacillati</taxon>
        <taxon>Cyanobacteriota</taxon>
        <taxon>Cyanophyceae</taxon>
        <taxon>Nostocales</taxon>
        <taxon>Nostocaceae</taxon>
        <taxon>Nostoc</taxon>
    </lineage>
</organism>
<evidence type="ECO:0000313" key="2">
    <source>
        <dbReference type="Proteomes" id="UP000623440"/>
    </source>
</evidence>
<dbReference type="EMBL" id="JACJSI010000156">
    <property type="protein sequence ID" value="MBD2534377.1"/>
    <property type="molecule type" value="Genomic_DNA"/>
</dbReference>
<comment type="caution">
    <text evidence="1">The sequence shown here is derived from an EMBL/GenBank/DDBJ whole genome shotgun (WGS) entry which is preliminary data.</text>
</comment>
<evidence type="ECO:0000313" key="1">
    <source>
        <dbReference type="EMBL" id="MBD2534377.1"/>
    </source>
</evidence>
<dbReference type="RefSeq" id="WP_190944882.1">
    <property type="nucleotide sequence ID" value="NZ_JACJSI010000156.1"/>
</dbReference>
<accession>A0ABR8DY31</accession>